<name>A0A3P8UBM5_AMPPE</name>
<dbReference type="Proteomes" id="UP000265080">
    <property type="component" value="Chromosome 23"/>
</dbReference>
<protein>
    <recommendedName>
        <fullName evidence="1">PDZ domain-containing protein</fullName>
    </recommendedName>
</protein>
<reference evidence="2 3" key="1">
    <citation type="submission" date="2018-03" db="EMBL/GenBank/DDBJ databases">
        <title>Finding Nemo's genes: A chromosome-scale reference assembly of the genome of the orange clownfish Amphiprion percula.</title>
        <authorList>
            <person name="Lehmann R."/>
        </authorList>
    </citation>
    <scope>NUCLEOTIDE SEQUENCE</scope>
</reference>
<dbReference type="GO" id="GO:0005923">
    <property type="term" value="C:bicellular tight junction"/>
    <property type="evidence" value="ECO:0007669"/>
    <property type="project" value="TreeGrafter"/>
</dbReference>
<dbReference type="GO" id="GO:0005737">
    <property type="term" value="C:cytoplasm"/>
    <property type="evidence" value="ECO:0007669"/>
    <property type="project" value="TreeGrafter"/>
</dbReference>
<dbReference type="GO" id="GO:0120192">
    <property type="term" value="P:tight junction assembly"/>
    <property type="evidence" value="ECO:0007669"/>
    <property type="project" value="TreeGrafter"/>
</dbReference>
<reference evidence="2" key="2">
    <citation type="submission" date="2025-08" db="UniProtKB">
        <authorList>
            <consortium name="Ensembl"/>
        </authorList>
    </citation>
    <scope>IDENTIFICATION</scope>
</reference>
<dbReference type="InterPro" id="IPR001478">
    <property type="entry name" value="PDZ"/>
</dbReference>
<dbReference type="InterPro" id="IPR036034">
    <property type="entry name" value="PDZ_sf"/>
</dbReference>
<dbReference type="STRING" id="161767.ENSAPEP00000032712"/>
<dbReference type="PANTHER" id="PTHR19964">
    <property type="entry name" value="MULTIPLE PDZ DOMAIN PROTEIN"/>
    <property type="match status" value="1"/>
</dbReference>
<reference evidence="2" key="3">
    <citation type="submission" date="2025-09" db="UniProtKB">
        <authorList>
            <consortium name="Ensembl"/>
        </authorList>
    </citation>
    <scope>IDENTIFICATION</scope>
</reference>
<dbReference type="InterPro" id="IPR051342">
    <property type="entry name" value="PDZ_scaffold"/>
</dbReference>
<evidence type="ECO:0000313" key="3">
    <source>
        <dbReference type="Proteomes" id="UP000265080"/>
    </source>
</evidence>
<dbReference type="PROSITE" id="PS50106">
    <property type="entry name" value="PDZ"/>
    <property type="match status" value="1"/>
</dbReference>
<dbReference type="OMA" id="QITFDMW"/>
<organism evidence="2 3">
    <name type="scientific">Amphiprion percula</name>
    <name type="common">Orange clownfish</name>
    <name type="synonym">Lutjanus percula</name>
    <dbReference type="NCBI Taxonomy" id="161767"/>
    <lineage>
        <taxon>Eukaryota</taxon>
        <taxon>Metazoa</taxon>
        <taxon>Chordata</taxon>
        <taxon>Craniata</taxon>
        <taxon>Vertebrata</taxon>
        <taxon>Euteleostomi</taxon>
        <taxon>Actinopterygii</taxon>
        <taxon>Neopterygii</taxon>
        <taxon>Teleostei</taxon>
        <taxon>Neoteleostei</taxon>
        <taxon>Acanthomorphata</taxon>
        <taxon>Ovalentaria</taxon>
        <taxon>Pomacentridae</taxon>
        <taxon>Amphiprion</taxon>
    </lineage>
</organism>
<evidence type="ECO:0000313" key="2">
    <source>
        <dbReference type="Ensembl" id="ENSAPEP00000032712.1"/>
    </source>
</evidence>
<feature type="domain" description="PDZ" evidence="1">
    <location>
        <begin position="54"/>
        <end position="150"/>
    </location>
</feature>
<dbReference type="PANTHER" id="PTHR19964:SF10">
    <property type="entry name" value="MULTIPLE PDZ DOMAIN PROTEIN"/>
    <property type="match status" value="1"/>
</dbReference>
<dbReference type="AlphaFoldDB" id="A0A3P8UBM5"/>
<dbReference type="GO" id="GO:0045177">
    <property type="term" value="C:apical part of cell"/>
    <property type="evidence" value="ECO:0007669"/>
    <property type="project" value="TreeGrafter"/>
</dbReference>
<keyword evidence="3" id="KW-1185">Reference proteome</keyword>
<dbReference type="GO" id="GO:0005886">
    <property type="term" value="C:plasma membrane"/>
    <property type="evidence" value="ECO:0007669"/>
    <property type="project" value="TreeGrafter"/>
</dbReference>
<dbReference type="Gene3D" id="2.30.42.10">
    <property type="match status" value="1"/>
</dbReference>
<evidence type="ECO:0000259" key="1">
    <source>
        <dbReference type="PROSITE" id="PS50106"/>
    </source>
</evidence>
<dbReference type="SUPFAM" id="SSF50156">
    <property type="entry name" value="PDZ domain-like"/>
    <property type="match status" value="1"/>
</dbReference>
<proteinExistence type="predicted"/>
<accession>A0A3P8UBM5</accession>
<sequence length="193" mass="21581">MGSEQVAQVLRQCGNRVKLVVTRGPVEENPSAVMPVVLPTVNEQQVRSNAEAFDVSLTKNTQGLGITIAGYQITFDMWCCFSFSSLINKNIDASSAYPQCPNPPSLIHGIPNDRPLQVDGVNIQGYTNQQAVEVLRHTGQTVHLKLIRRELKLSPFEEEELMKKWQEILGPSNEVVVSLFFELYLNTHTNETI</sequence>
<dbReference type="GeneTree" id="ENSGT00940000155586"/>
<dbReference type="Ensembl" id="ENSAPET00000033576.1">
    <property type="protein sequence ID" value="ENSAPEP00000032712.1"/>
    <property type="gene ID" value="ENSAPEG00000023237.1"/>
</dbReference>